<comment type="similarity">
    <text evidence="3">Belongs to the CFAP36 family.</text>
</comment>
<name>A0ABP0I6G4_9DINO</name>
<dbReference type="PANTHER" id="PTHR21532">
    <property type="entry name" value="PHOSPHODIESTERASE HL"/>
    <property type="match status" value="1"/>
</dbReference>
<comment type="subcellular location">
    <subcellularLocation>
        <location evidence="1">Cell projection</location>
        <location evidence="1">Cilium</location>
    </subcellularLocation>
    <subcellularLocation>
        <location evidence="2">Cytoplasm</location>
    </subcellularLocation>
</comment>
<evidence type="ECO:0000256" key="7">
    <source>
        <dbReference type="ARBA" id="ARBA00023069"/>
    </source>
</evidence>
<keyword evidence="6 10" id="KW-0175">Coiled coil</keyword>
<evidence type="ECO:0000313" key="14">
    <source>
        <dbReference type="EMBL" id="CAK8998173.1"/>
    </source>
</evidence>
<comment type="caution">
    <text evidence="14">The sequence shown here is derived from an EMBL/GenBank/DDBJ whole genome shotgun (WGS) entry which is preliminary data.</text>
</comment>
<keyword evidence="5" id="KW-0963">Cytoplasm</keyword>
<dbReference type="InterPro" id="IPR003903">
    <property type="entry name" value="UIM_dom"/>
</dbReference>
<feature type="region of interest" description="Disordered" evidence="11">
    <location>
        <begin position="2251"/>
        <end position="2286"/>
    </location>
</feature>
<sequence>MARMWRLPSGHRTLAVAEWDGSDFPVPPQVTEKYGLPAGVSDAELSQFFCLAGVSRPQVRQAKAVKSKLLGNFFLFPAFSDFAEHWNFRTSWGVLNTRVKKSRIRSEQDRETLENHWFHFTRKLLMVNGGPAALKNLNKSAYPGDFTTSRPVPSQGMIPSSEKVQQACTHPKEYQTKGANQHGTWTRCSLCQTKTGYQKYGPDNPPPKTKGAVVETYVASEAMGTTRVPMGASSSESPQPLTPDLETAFRGQNQQLVQSTAAVMAQVMTPVVEGFHQALRYQAEESQRAQERQETQMQQSFLALQRIMQQTDPARQPGAAFPALPPEELHRLLAQGFAMASQHPLPEDEDWDSVQRGPPHGGGETREVFVFFDEDLADELICSEFPEGRESHLSKRQKRALLNSIESLSKSTEFSDEPKSSVVEVNQEWSQEQNAEPESLSRNEEEPDGQSRTKKEPVSQSRQTREAVSRLTEQKCLTRPVRFDRNVTPSSQELSALGVVNVRRCRHGDLEKRPTSSLKVMELFSPPRITQEAAQAGLQVTEPSNFDLKLGWNALCPEDRKKMWKTIEEQEPGVILMSPDCKMFSQLMNVNLKRIPVEKLTRQQMEALVMWHLCLQVAEHQMKKGRYFVLEQPAGASSWSTHGSKWLMENDEVFFFFFDQCELGLQVCPEGPSRKTTALATNHLGAAAVMSQYQCRRSHEHVRLENGLPKKAQVYPPDMVRSLIQGILMGASEFVGATHVDDVIDEDEAEQEGVERQPRTPGTLQRDLSDQLTEEQKKKITLMHLNMGHLSKDQMLAMLKAAGAKEGVLRYVKDKFRCEHCMRQRKPVERRHAALPRTFSFNRIVALDYFFLSFSNRTFAFLNAICHGTNFQQVGLLRNYEGGVPSSSETWTLFNRVWIQPFGLPETIVCDGGSEFKQSFERSVEQHGILQIITDAASPWQNGKVERHGGWVKERAELEINSGQTTLIESSDLEELVLSIVACKNRWFSRSGYSPCQLVFGANPRVPAELLSDDTLQEIGWQEIETDPFDQDTAAAAYNRSHQIRQRARQLCVEASCREKIRLSSTHRAHKQRQWAIGQWVFVWRKFPGTGQGHLTRARWTGPGIVVLQAGHTVWVSTRARLWKCNSDQLRPASHFESIGAEMARSGELQELVKQGRSSKAGAVDVTLEGTPPPDEEQQLVPTTEVAQPLVHETIRADDNSQQGEGQEHVPLREIRVPAPVIADEDADSATIDSVSDKPLSSKRKSEEPRCDDGQNKKKMIEEDRDKKKKPTGQKRTVVDTDQERLERIAMQTMRRLDREEKIRRLRDRGESAPDLSNSSASASSIPSGSASSTRPDLDKIQEEEDDKETSEQKEELMSHMSEAGIDFFEISGSEACLMAKPYKSKSQEFNMKEATPEEKEGFRASDRAEWETIQDLHAVRVLTLKESRQIRRERPHRILQSRFVRRKKPMPGVGKWKFKSRWCVLGHSDPDSGTYTTYSPMPMTESISIFFQLCTNMNMCVTFCDVTQAFCQSEPLDRPQGGLYVEACEGLGLPAGTLVQLVAPVYGLEDAPIRWHQTVIHFLMELGFQRSLLEPCWYVRRDENNEVEAMILVEVDDLNVAARPELRDQLLDTLASRFRFGKMEYDEADFAGRHVKILPSRIEMNQEKYILEKLHPVKLSLGEHTKLEILQAQTKSGINISQRSSCLQSIVGYGVRKLKSVGPAVGPELAVMEAWPSNKRVGVGEEGEVCVKGPCVGRRSIGTARGPRALDPWGVMKGYEMRPHMDKAVMLFFQLCLLEVGSVGLERTQDPNAEAFTDGYMRSGFAPDHDDRERGDKGWMDEDGYLYLIGSGPPVSRASKKERRCRGGSDPTLTLGRFKELINRAGEKVAQSDVGSVKGAEGERVILDEVEGFLFLNDETPTRTHLPTYKISFEEVQSSIRRHADVSDVLCPHSMLGEAVGQELGRMGWGAVIIPKASGRSVKPGLLKQGVGVDEPRTRHLVLGHRTLGQILTLKSLARQVVSGGVTLVSTADVSGTVLVTMKELPKGADLTCWEQRKERHRCVRDVPPGGATAFQVPPANLPARSHSVLKDFKTRVESSPGVELRRFGGVNLAKKLEIAECLGVATHRWGYACCLLCEKDAECGKVPALEAASGESGLPGEGLVGSVAAAGGAAAAVAQEAAEAASAPTPARGTAEVVRILGSDKTKPFQVLGLPTVGATSYAVRTAFRRLALLVHPDKNPGEEERCHQALLRAQQAREAALALLASPPKAAEGAGVQAPKGPTRGPAPRPRDDAASAAREPQHRKEFASAEAYVSYALQYVFDEWQRFVDLALGGPNDEKRKKATEKRAVAAAASGGAEGVLRSQVAMQQTSKSVKALQKLLKNQALGNDVLAKVERVCRGMLCKEYVEANQAGAGAVLPSVRHAHVVREEQRGTGTLEFMDQKAILFDEADESTHEQMQCHQEFQGLVTQLFLSHLAEVSISEERVEAFLQEGLRKGALHRALAEQLLAAEDFLSFKAMMCKHNADLCREVMTVDDSDPKSPGVQLSGLVSDVVRNSLESGLDEWQIYDAPQWDAGAESDEARRKREEAELQQAIALSLSIEEEKLRQLAQEHLHVEPPPPPLAAGFVSAPLCHLPPKPFLEASCSPPAEATDAEPFSPRLVPVAPMVARKPWGFTSAPLMARPRPPPSPPPSPAEPECAESPAPPAVPRLPGKAGFISAPLCMVPPKPRALAVPTAAEENAEAEEVPAPPTPEEEEEASLAAVEKYRSNLRLWKSRASLAVEPLPEVFKEARRLRLLSDESHVEPSEEERLKRLEHLRRQRDLLIDKRMQERHQQLEDFARQAPDVDGRGLTREARPCDRADERSVDLGMVALADQAAVGRRLVAELSGAPAAAASGAVGPEAAAQMRQALTRQLLQSLASLPGKHGKTED</sequence>
<dbReference type="Pfam" id="PF07727">
    <property type="entry name" value="RVT_2"/>
    <property type="match status" value="1"/>
</dbReference>
<dbReference type="InterPro" id="IPR036869">
    <property type="entry name" value="J_dom_sf"/>
</dbReference>
<dbReference type="EMBL" id="CAXAMM010003002">
    <property type="protein sequence ID" value="CAK8998173.1"/>
    <property type="molecule type" value="Genomic_DNA"/>
</dbReference>
<keyword evidence="8" id="KW-0966">Cell projection</keyword>
<dbReference type="Gene3D" id="1.20.1520.10">
    <property type="entry name" value="ADP-ribosylation factor-like 2-binding protein, domain"/>
    <property type="match status" value="1"/>
</dbReference>
<feature type="domain" description="Integrase catalytic" evidence="13">
    <location>
        <begin position="832"/>
        <end position="1003"/>
    </location>
</feature>
<feature type="compositionally biased region" description="Basic and acidic residues" evidence="11">
    <location>
        <begin position="1295"/>
        <end position="1312"/>
    </location>
</feature>
<evidence type="ECO:0000256" key="9">
    <source>
        <dbReference type="ARBA" id="ARBA00031593"/>
    </source>
</evidence>
<feature type="region of interest" description="Disordered" evidence="11">
    <location>
        <begin position="1220"/>
        <end position="1358"/>
    </location>
</feature>
<feature type="coiled-coil region" evidence="10">
    <location>
        <begin position="2561"/>
        <end position="2588"/>
    </location>
</feature>
<dbReference type="PROSITE" id="PS50994">
    <property type="entry name" value="INTEGRASE"/>
    <property type="match status" value="1"/>
</dbReference>
<feature type="region of interest" description="Disordered" evidence="11">
    <location>
        <begin position="343"/>
        <end position="365"/>
    </location>
</feature>
<dbReference type="PROSITE" id="PS50076">
    <property type="entry name" value="DNAJ_2"/>
    <property type="match status" value="1"/>
</dbReference>
<feature type="region of interest" description="Disordered" evidence="11">
    <location>
        <begin position="2719"/>
        <end position="2745"/>
    </location>
</feature>
<dbReference type="CDD" id="cd06257">
    <property type="entry name" value="DnaJ"/>
    <property type="match status" value="1"/>
</dbReference>
<dbReference type="SMART" id="SM00271">
    <property type="entry name" value="DnaJ"/>
    <property type="match status" value="1"/>
</dbReference>
<evidence type="ECO:0000256" key="11">
    <source>
        <dbReference type="SAM" id="MobiDB-lite"/>
    </source>
</evidence>
<feature type="region of interest" description="Disordered" evidence="11">
    <location>
        <begin position="1154"/>
        <end position="1181"/>
    </location>
</feature>
<feature type="compositionally biased region" description="Low complexity" evidence="11">
    <location>
        <begin position="1313"/>
        <end position="1333"/>
    </location>
</feature>
<feature type="domain" description="J" evidence="12">
    <location>
        <begin position="2189"/>
        <end position="2252"/>
    </location>
</feature>
<dbReference type="InterPro" id="IPR012337">
    <property type="entry name" value="RNaseH-like_sf"/>
</dbReference>
<feature type="compositionally biased region" description="Basic and acidic residues" evidence="11">
    <location>
        <begin position="1277"/>
        <end position="1288"/>
    </location>
</feature>
<dbReference type="Gene3D" id="3.30.420.10">
    <property type="entry name" value="Ribonuclease H-like superfamily/Ribonuclease H"/>
    <property type="match status" value="1"/>
</dbReference>
<dbReference type="InterPro" id="IPR036397">
    <property type="entry name" value="RNaseH_sf"/>
</dbReference>
<evidence type="ECO:0000256" key="8">
    <source>
        <dbReference type="ARBA" id="ARBA00023273"/>
    </source>
</evidence>
<evidence type="ECO:0000256" key="2">
    <source>
        <dbReference type="ARBA" id="ARBA00004496"/>
    </source>
</evidence>
<dbReference type="PANTHER" id="PTHR21532:SF0">
    <property type="entry name" value="CILIA- AND FLAGELLA-ASSOCIATED PROTEIN 36"/>
    <property type="match status" value="1"/>
</dbReference>
<dbReference type="InterPro" id="IPR001584">
    <property type="entry name" value="Integrase_cat-core"/>
</dbReference>
<reference evidence="14 15" key="1">
    <citation type="submission" date="2024-02" db="EMBL/GenBank/DDBJ databases">
        <authorList>
            <person name="Chen Y."/>
            <person name="Shah S."/>
            <person name="Dougan E. K."/>
            <person name="Thang M."/>
            <person name="Chan C."/>
        </authorList>
    </citation>
    <scope>NUCLEOTIDE SEQUENCE [LARGE SCALE GENOMIC DNA]</scope>
</reference>
<dbReference type="Proteomes" id="UP001642464">
    <property type="component" value="Unassembled WGS sequence"/>
</dbReference>
<feature type="region of interest" description="Disordered" evidence="11">
    <location>
        <begin position="2663"/>
        <end position="2695"/>
    </location>
</feature>
<accession>A0ABP0I6G4</accession>
<feature type="compositionally biased region" description="Pro residues" evidence="11">
    <location>
        <begin position="2668"/>
        <end position="2679"/>
    </location>
</feature>
<keyword evidence="15" id="KW-1185">Reference proteome</keyword>
<evidence type="ECO:0000256" key="4">
    <source>
        <dbReference type="ARBA" id="ARBA00021815"/>
    </source>
</evidence>
<dbReference type="SUPFAM" id="SSF53098">
    <property type="entry name" value="Ribonuclease H-like"/>
    <property type="match status" value="1"/>
</dbReference>
<feature type="compositionally biased region" description="Low complexity" evidence="11">
    <location>
        <begin position="2251"/>
        <end position="2269"/>
    </location>
</feature>
<dbReference type="PROSITE" id="PS50330">
    <property type="entry name" value="UIM"/>
    <property type="match status" value="1"/>
</dbReference>
<dbReference type="InterPro" id="IPR001623">
    <property type="entry name" value="DnaJ_domain"/>
</dbReference>
<keyword evidence="14" id="KW-0282">Flagellum</keyword>
<feature type="region of interest" description="Disordered" evidence="11">
    <location>
        <begin position="408"/>
        <end position="472"/>
    </location>
</feature>
<feature type="region of interest" description="Disordered" evidence="11">
    <location>
        <begin position="747"/>
        <end position="771"/>
    </location>
</feature>
<evidence type="ECO:0000256" key="3">
    <source>
        <dbReference type="ARBA" id="ARBA00007460"/>
    </source>
</evidence>
<feature type="compositionally biased region" description="Basic and acidic residues" evidence="11">
    <location>
        <begin position="1244"/>
        <end position="1266"/>
    </location>
</feature>
<protein>
    <recommendedName>
        <fullName evidence="4">Cilia- and flagella-associated protein 36</fullName>
    </recommendedName>
    <alternativeName>
        <fullName evidence="9">Coiled-coil domain-containing protein 104</fullName>
    </alternativeName>
</protein>
<feature type="compositionally biased region" description="Polar residues" evidence="11">
    <location>
        <begin position="423"/>
        <end position="436"/>
    </location>
</feature>
<dbReference type="Gene3D" id="3.40.50.12780">
    <property type="entry name" value="N-terminal domain of ligase-like"/>
    <property type="match status" value="1"/>
</dbReference>
<evidence type="ECO:0000256" key="10">
    <source>
        <dbReference type="SAM" id="Coils"/>
    </source>
</evidence>
<keyword evidence="7" id="KW-0969">Cilium</keyword>
<evidence type="ECO:0000259" key="12">
    <source>
        <dbReference type="PROSITE" id="PS50076"/>
    </source>
</evidence>
<evidence type="ECO:0000256" key="6">
    <source>
        <dbReference type="ARBA" id="ARBA00023054"/>
    </source>
</evidence>
<evidence type="ECO:0000256" key="5">
    <source>
        <dbReference type="ARBA" id="ARBA00022490"/>
    </source>
</evidence>
<dbReference type="InterPro" id="IPR013103">
    <property type="entry name" value="RVT_2"/>
</dbReference>
<dbReference type="Gene3D" id="1.10.287.110">
    <property type="entry name" value="DnaJ domain"/>
    <property type="match status" value="1"/>
</dbReference>
<feature type="compositionally biased region" description="Basic and acidic residues" evidence="11">
    <location>
        <begin position="439"/>
        <end position="468"/>
    </location>
</feature>
<evidence type="ECO:0000259" key="13">
    <source>
        <dbReference type="PROSITE" id="PS50994"/>
    </source>
</evidence>
<dbReference type="InterPro" id="IPR038888">
    <property type="entry name" value="CFAP36"/>
</dbReference>
<gene>
    <name evidence="14" type="ORF">SCF082_LOCUS5523</name>
</gene>
<evidence type="ECO:0000313" key="15">
    <source>
        <dbReference type="Proteomes" id="UP001642464"/>
    </source>
</evidence>
<dbReference type="SUPFAM" id="SSF46565">
    <property type="entry name" value="Chaperone J-domain"/>
    <property type="match status" value="1"/>
</dbReference>
<dbReference type="InterPro" id="IPR042541">
    <property type="entry name" value="BART_sf"/>
</dbReference>
<dbReference type="InterPro" id="IPR042099">
    <property type="entry name" value="ANL_N_sf"/>
</dbReference>
<evidence type="ECO:0000256" key="1">
    <source>
        <dbReference type="ARBA" id="ARBA00004138"/>
    </source>
</evidence>
<dbReference type="Pfam" id="PF11527">
    <property type="entry name" value="ARL2_Bind_BART"/>
    <property type="match status" value="1"/>
</dbReference>
<feature type="compositionally biased region" description="Basic and acidic residues" evidence="11">
    <location>
        <begin position="2272"/>
        <end position="2286"/>
    </location>
</feature>
<dbReference type="InterPro" id="IPR023379">
    <property type="entry name" value="BART_dom"/>
</dbReference>
<proteinExistence type="inferred from homology"/>
<organism evidence="14 15">
    <name type="scientific">Durusdinium trenchii</name>
    <dbReference type="NCBI Taxonomy" id="1381693"/>
    <lineage>
        <taxon>Eukaryota</taxon>
        <taxon>Sar</taxon>
        <taxon>Alveolata</taxon>
        <taxon>Dinophyceae</taxon>
        <taxon>Suessiales</taxon>
        <taxon>Symbiodiniaceae</taxon>
        <taxon>Durusdinium</taxon>
    </lineage>
</organism>